<dbReference type="PROSITE" id="PS50893">
    <property type="entry name" value="ABC_TRANSPORTER_2"/>
    <property type="match status" value="1"/>
</dbReference>
<dbReference type="Pfam" id="PF00583">
    <property type="entry name" value="Acetyltransf_1"/>
    <property type="match status" value="1"/>
</dbReference>
<dbReference type="InterPro" id="IPR003439">
    <property type="entry name" value="ABC_transporter-like_ATP-bd"/>
</dbReference>
<protein>
    <recommendedName>
        <fullName evidence="1">ABC transporter domain-containing protein</fullName>
    </recommendedName>
</protein>
<proteinExistence type="predicted"/>
<comment type="caution">
    <text evidence="2">The sequence shown here is derived from an EMBL/GenBank/DDBJ whole genome shotgun (WGS) entry which is preliminary data.</text>
</comment>
<dbReference type="CDD" id="cd04301">
    <property type="entry name" value="NAT_SF"/>
    <property type="match status" value="1"/>
</dbReference>
<organism evidence="2 3">
    <name type="scientific">Acidovorax kalamii</name>
    <dbReference type="NCBI Taxonomy" id="2004485"/>
    <lineage>
        <taxon>Bacteria</taxon>
        <taxon>Pseudomonadati</taxon>
        <taxon>Pseudomonadota</taxon>
        <taxon>Betaproteobacteria</taxon>
        <taxon>Burkholderiales</taxon>
        <taxon>Comamonadaceae</taxon>
        <taxon>Acidovorax</taxon>
    </lineage>
</organism>
<dbReference type="GO" id="GO:0016747">
    <property type="term" value="F:acyltransferase activity, transferring groups other than amino-acyl groups"/>
    <property type="evidence" value="ECO:0007669"/>
    <property type="project" value="InterPro"/>
</dbReference>
<dbReference type="Proteomes" id="UP000215441">
    <property type="component" value="Unassembled WGS sequence"/>
</dbReference>
<dbReference type="SUPFAM" id="SSF52540">
    <property type="entry name" value="P-loop containing nucleoside triphosphate hydrolases"/>
    <property type="match status" value="1"/>
</dbReference>
<accession>A0A235ENC8</accession>
<keyword evidence="3" id="KW-1185">Reference proteome</keyword>
<dbReference type="InterPro" id="IPR015854">
    <property type="entry name" value="ABC_transpr_LolD-like"/>
</dbReference>
<dbReference type="InterPro" id="IPR027417">
    <property type="entry name" value="P-loop_NTPase"/>
</dbReference>
<dbReference type="SUPFAM" id="SSF55729">
    <property type="entry name" value="Acyl-CoA N-acyltransferases (Nat)"/>
    <property type="match status" value="1"/>
</dbReference>
<dbReference type="Pfam" id="PF00005">
    <property type="entry name" value="ABC_tran"/>
    <property type="match status" value="1"/>
</dbReference>
<evidence type="ECO:0000259" key="1">
    <source>
        <dbReference type="PROSITE" id="PS50893"/>
    </source>
</evidence>
<dbReference type="PANTHER" id="PTHR24220">
    <property type="entry name" value="IMPORT ATP-BINDING PROTEIN"/>
    <property type="match status" value="1"/>
</dbReference>
<dbReference type="InterPro" id="IPR000182">
    <property type="entry name" value="GNAT_dom"/>
</dbReference>
<evidence type="ECO:0000313" key="3">
    <source>
        <dbReference type="Proteomes" id="UP000215441"/>
    </source>
</evidence>
<dbReference type="GO" id="GO:0005524">
    <property type="term" value="F:ATP binding"/>
    <property type="evidence" value="ECO:0007669"/>
    <property type="project" value="InterPro"/>
</dbReference>
<dbReference type="GO" id="GO:0022857">
    <property type="term" value="F:transmembrane transporter activity"/>
    <property type="evidence" value="ECO:0007669"/>
    <property type="project" value="TreeGrafter"/>
</dbReference>
<name>A0A235ENC8_9BURK</name>
<dbReference type="AlphaFoldDB" id="A0A235ENC8"/>
<dbReference type="OrthoDB" id="9796171at2"/>
<feature type="domain" description="ABC transporter" evidence="1">
    <location>
        <begin position="397"/>
        <end position="619"/>
    </location>
</feature>
<sequence>MNPPLMIRLPSASAPIPSTFDYTGTVERVRVKADGKTLTLTGGVELDVHRSCCVGVNDELRVTKRSGALRAEAICENGTATVLPAFSVAHALPDLGGRLVVREARDASDADGYERLASYHYRAHQSFGRKAMLVATLERDGVETLVGYLELNNTFAGNKPRNDLLDAQFDDASGISWARWDMKVRGRYLNAIARIGRCVVHPEFRGAGIGVLLCSGALEYCKTHWHISRIKPLFIEITADMLKFVPFAQSAGMTYVGTTSGNIDRVKRDQKYLNRVFADIESGARDRESHSVFSVNAKSMLQKQRGDVERIRKIASDQNLDVEQMLSVFLSADTPDGMSPTAYELLSTLLRFPKPTYMAGLTKDASAFLSKRLSEVRPDEPALVTEEMRPAKLSNTIRITDLSIAYEYNVASSSWANAIQEAFGIDKTIKSITGVSALTLDVQPMQIVYVWGPSGSGKTGFLEALDGSRKPSSGTVKGLTPKDCALFSLDFEDAPAIEQVGSQDLAHCLFSMNAAGLSEAALYFKHPKMLSTGQRHRLGIARLIASRKPVWIIDEFCSVLDDTTAAIVSKNVGRTARALGVTAFIAGPRREPVLSALKPSFILNLDSLGRWNTEALKTA</sequence>
<dbReference type="Gene3D" id="3.40.50.300">
    <property type="entry name" value="P-loop containing nucleotide triphosphate hydrolases"/>
    <property type="match status" value="1"/>
</dbReference>
<dbReference type="GO" id="GO:0005886">
    <property type="term" value="C:plasma membrane"/>
    <property type="evidence" value="ECO:0007669"/>
    <property type="project" value="TreeGrafter"/>
</dbReference>
<dbReference type="InterPro" id="IPR016181">
    <property type="entry name" value="Acyl_CoA_acyltransferase"/>
</dbReference>
<dbReference type="GO" id="GO:0016887">
    <property type="term" value="F:ATP hydrolysis activity"/>
    <property type="evidence" value="ECO:0007669"/>
    <property type="project" value="InterPro"/>
</dbReference>
<evidence type="ECO:0000313" key="2">
    <source>
        <dbReference type="EMBL" id="OYD50544.1"/>
    </source>
</evidence>
<reference evidence="2 3" key="1">
    <citation type="submission" date="2017-07" db="EMBL/GenBank/DDBJ databases">
        <title>Acidovorax KNDSW TSA 6 genome sequence and assembly.</title>
        <authorList>
            <person name="Mayilraj S."/>
        </authorList>
    </citation>
    <scope>NUCLEOTIDE SEQUENCE [LARGE SCALE GENOMIC DNA]</scope>
    <source>
        <strain evidence="2 3">KNDSW-TSA6</strain>
    </source>
</reference>
<gene>
    <name evidence="2" type="ORF">CBY09_10930</name>
</gene>
<dbReference type="Gene3D" id="3.40.630.30">
    <property type="match status" value="1"/>
</dbReference>
<dbReference type="EMBL" id="NOIG01000006">
    <property type="protein sequence ID" value="OYD50544.1"/>
    <property type="molecule type" value="Genomic_DNA"/>
</dbReference>